<protein>
    <submittedName>
        <fullName evidence="2">Uncharacterized protein</fullName>
    </submittedName>
</protein>
<reference evidence="2" key="2">
    <citation type="submission" date="2025-08" db="UniProtKB">
        <authorList>
            <consortium name="Ensembl"/>
        </authorList>
    </citation>
    <scope>IDENTIFICATION</scope>
</reference>
<evidence type="ECO:0000313" key="3">
    <source>
        <dbReference type="Proteomes" id="UP000002254"/>
    </source>
</evidence>
<feature type="compositionally biased region" description="Pro residues" evidence="1">
    <location>
        <begin position="312"/>
        <end position="328"/>
    </location>
</feature>
<dbReference type="AlphaFoldDB" id="A0A8P0PNV0"/>
<feature type="region of interest" description="Disordered" evidence="1">
    <location>
        <begin position="1"/>
        <end position="37"/>
    </location>
</feature>
<evidence type="ECO:0000313" key="2">
    <source>
        <dbReference type="Ensembl" id="ENSCAFP00000072521.1"/>
    </source>
</evidence>
<accession>A0A8P0PNV0</accession>
<name>A0A8P0PNV0_CANLF</name>
<feature type="region of interest" description="Disordered" evidence="1">
    <location>
        <begin position="115"/>
        <end position="135"/>
    </location>
</feature>
<dbReference type="Ensembl" id="ENSCAFT00000105288.1">
    <property type="protein sequence ID" value="ENSCAFP00000072521.1"/>
    <property type="gene ID" value="ENSCAFG00000058287.1"/>
</dbReference>
<sequence length="391" mass="40753">MEGPQGSGRRVPRSGRRVPGSGRRVPGSGRPQVPAKRCAGPCAPWPLPPSAGAGAWWRLGERVRPRGGPCAPIYSAARPRPGLAAPGQGPGHSSFFFKGFYLFLRGAGALRGLDPGPGRALPRPQPAGAAPRSPGPVACDTHRVLLLPGEVVTDPCGPGAAALPVHRGGCGPRSPAELTPGLRLGPRRPRDSVAPAPWRAPGSGRCAPHPWRAPGSSRHPPLRPRPRRLRAMGNQCFGFRTRLLQRLRPLPALLVVRGAPPQGQGKDYHVAVLGAAGLAKGALVRRWVRGGFQDACLPGAEGAEGAEGGPGAPRPPIPRAPPARPTPAAPCCAAWLPGRPPSRPPARPRRSRSWRSCSPSTSCCARSRARTCASTRSCWCWAAAASRAAGS</sequence>
<reference evidence="2 3" key="1">
    <citation type="journal article" date="2005" name="Nature">
        <title>Genome sequence, comparative analysis and haplotype structure of the domestic dog.</title>
        <authorList>
            <consortium name="Broad Sequencing Platform"/>
            <person name="Lindblad-Toh K."/>
            <person name="Wade C.M."/>
            <person name="Mikkelsen T.S."/>
            <person name="Karlsson E.K."/>
            <person name="Jaffe D.B."/>
            <person name="Kamal M."/>
            <person name="Clamp M."/>
            <person name="Chang J.L."/>
            <person name="Kulbokas E.J. III"/>
            <person name="Zody M.C."/>
            <person name="Mauceli E."/>
            <person name="Xie X."/>
            <person name="Breen M."/>
            <person name="Wayne R.K."/>
            <person name="Ostrander E.A."/>
            <person name="Ponting C.P."/>
            <person name="Galibert F."/>
            <person name="Smith D.R."/>
            <person name="DeJong P.J."/>
            <person name="Kirkness E."/>
            <person name="Alvarez P."/>
            <person name="Biagi T."/>
            <person name="Brockman W."/>
            <person name="Butler J."/>
            <person name="Chin C.W."/>
            <person name="Cook A."/>
            <person name="Cuff J."/>
            <person name="Daly M.J."/>
            <person name="DeCaprio D."/>
            <person name="Gnerre S."/>
            <person name="Grabherr M."/>
            <person name="Kellis M."/>
            <person name="Kleber M."/>
            <person name="Bardeleben C."/>
            <person name="Goodstadt L."/>
            <person name="Heger A."/>
            <person name="Hitte C."/>
            <person name="Kim L."/>
            <person name="Koepfli K.P."/>
            <person name="Parker H.G."/>
            <person name="Pollinger J.P."/>
            <person name="Searle S.M."/>
            <person name="Sutter N.B."/>
            <person name="Thomas R."/>
            <person name="Webber C."/>
            <person name="Baldwin J."/>
            <person name="Abebe A."/>
            <person name="Abouelleil A."/>
            <person name="Aftuck L."/>
            <person name="Ait-Zahra M."/>
            <person name="Aldredge T."/>
            <person name="Allen N."/>
            <person name="An P."/>
            <person name="Anderson S."/>
            <person name="Antoine C."/>
            <person name="Arachchi H."/>
            <person name="Aslam A."/>
            <person name="Ayotte L."/>
            <person name="Bachantsang P."/>
            <person name="Barry A."/>
            <person name="Bayul T."/>
            <person name="Benamara M."/>
            <person name="Berlin A."/>
            <person name="Bessette D."/>
            <person name="Blitshteyn B."/>
            <person name="Bloom T."/>
            <person name="Blye J."/>
            <person name="Boguslavskiy L."/>
            <person name="Bonnet C."/>
            <person name="Boukhgalter B."/>
            <person name="Brown A."/>
            <person name="Cahill P."/>
            <person name="Calixte N."/>
            <person name="Camarata J."/>
            <person name="Cheshatsang Y."/>
            <person name="Chu J."/>
            <person name="Citroen M."/>
            <person name="Collymore A."/>
            <person name="Cooke P."/>
            <person name="Dawoe T."/>
            <person name="Daza R."/>
            <person name="Decktor K."/>
            <person name="DeGray S."/>
            <person name="Dhargay N."/>
            <person name="Dooley K."/>
            <person name="Dooley K."/>
            <person name="Dorje P."/>
            <person name="Dorjee K."/>
            <person name="Dorris L."/>
            <person name="Duffey N."/>
            <person name="Dupes A."/>
            <person name="Egbiremolen O."/>
            <person name="Elong R."/>
            <person name="Falk J."/>
            <person name="Farina A."/>
            <person name="Faro S."/>
            <person name="Ferguson D."/>
            <person name="Ferreira P."/>
            <person name="Fisher S."/>
            <person name="FitzGerald M."/>
            <person name="Foley K."/>
            <person name="Foley C."/>
            <person name="Franke A."/>
            <person name="Friedrich D."/>
            <person name="Gage D."/>
            <person name="Garber M."/>
            <person name="Gearin G."/>
            <person name="Giannoukos G."/>
            <person name="Goode T."/>
            <person name="Goyette A."/>
            <person name="Graham J."/>
            <person name="Grandbois E."/>
            <person name="Gyaltsen K."/>
            <person name="Hafez N."/>
            <person name="Hagopian D."/>
            <person name="Hagos B."/>
            <person name="Hall J."/>
            <person name="Healy C."/>
            <person name="Hegarty R."/>
            <person name="Honan T."/>
            <person name="Horn A."/>
            <person name="Houde N."/>
            <person name="Hughes L."/>
            <person name="Hunnicutt L."/>
            <person name="Husby M."/>
            <person name="Jester B."/>
            <person name="Jones C."/>
            <person name="Kamat A."/>
            <person name="Kanga B."/>
            <person name="Kells C."/>
            <person name="Khazanovich D."/>
            <person name="Kieu A.C."/>
            <person name="Kisner P."/>
            <person name="Kumar M."/>
            <person name="Lance K."/>
            <person name="Landers T."/>
            <person name="Lara M."/>
            <person name="Lee W."/>
            <person name="Leger J.P."/>
            <person name="Lennon N."/>
            <person name="Leuper L."/>
            <person name="LeVine S."/>
            <person name="Liu J."/>
            <person name="Liu X."/>
            <person name="Lokyitsang Y."/>
            <person name="Lokyitsang T."/>
            <person name="Lui A."/>
            <person name="Macdonald J."/>
            <person name="Major J."/>
            <person name="Marabella R."/>
            <person name="Maru K."/>
            <person name="Matthews C."/>
            <person name="McDonough S."/>
            <person name="Mehta T."/>
            <person name="Meldrim J."/>
            <person name="Melnikov A."/>
            <person name="Meneus L."/>
            <person name="Mihalev A."/>
            <person name="Mihova T."/>
            <person name="Miller K."/>
            <person name="Mittelman R."/>
            <person name="Mlenga V."/>
            <person name="Mulrain L."/>
            <person name="Munson G."/>
            <person name="Navidi A."/>
            <person name="Naylor J."/>
            <person name="Nguyen T."/>
            <person name="Nguyen N."/>
            <person name="Nguyen C."/>
            <person name="Nguyen T."/>
            <person name="Nicol R."/>
            <person name="Norbu N."/>
            <person name="Norbu C."/>
            <person name="Novod N."/>
            <person name="Nyima T."/>
            <person name="Olandt P."/>
            <person name="O'Neill B."/>
            <person name="O'Neill K."/>
            <person name="Osman S."/>
            <person name="Oyono L."/>
            <person name="Patti C."/>
            <person name="Perrin D."/>
            <person name="Phunkhang P."/>
            <person name="Pierre F."/>
            <person name="Priest M."/>
            <person name="Rachupka A."/>
            <person name="Raghuraman S."/>
            <person name="Rameau R."/>
            <person name="Ray V."/>
            <person name="Raymond C."/>
            <person name="Rege F."/>
            <person name="Rise C."/>
            <person name="Rogers J."/>
            <person name="Rogov P."/>
            <person name="Sahalie J."/>
            <person name="Settipalli S."/>
            <person name="Sharpe T."/>
            <person name="Shea T."/>
            <person name="Sheehan M."/>
            <person name="Sherpa N."/>
            <person name="Shi J."/>
            <person name="Shih D."/>
            <person name="Sloan J."/>
            <person name="Smith C."/>
            <person name="Sparrow T."/>
            <person name="Stalker J."/>
            <person name="Stange-Thomann N."/>
            <person name="Stavropoulos S."/>
            <person name="Stone C."/>
            <person name="Stone S."/>
            <person name="Sykes S."/>
            <person name="Tchuinga P."/>
            <person name="Tenzing P."/>
            <person name="Tesfaye S."/>
            <person name="Thoulutsang D."/>
            <person name="Thoulutsang Y."/>
            <person name="Topham K."/>
            <person name="Topping I."/>
            <person name="Tsamla T."/>
            <person name="Vassiliev H."/>
            <person name="Venkataraman V."/>
            <person name="Vo A."/>
            <person name="Wangchuk T."/>
            <person name="Wangdi T."/>
            <person name="Weiand M."/>
            <person name="Wilkinson J."/>
            <person name="Wilson A."/>
            <person name="Yadav S."/>
            <person name="Yang S."/>
            <person name="Yang X."/>
            <person name="Young G."/>
            <person name="Yu Q."/>
            <person name="Zainoun J."/>
            <person name="Zembek L."/>
            <person name="Zimmer A."/>
            <person name="Lander E.S."/>
        </authorList>
    </citation>
    <scope>NUCLEOTIDE SEQUENCE [LARGE SCALE GENOMIC DNA]</scope>
    <source>
        <strain evidence="2">Boxer</strain>
    </source>
</reference>
<feature type="region of interest" description="Disordered" evidence="1">
    <location>
        <begin position="168"/>
        <end position="228"/>
    </location>
</feature>
<dbReference type="Proteomes" id="UP000002254">
    <property type="component" value="Chromosome 6"/>
</dbReference>
<feature type="compositionally biased region" description="Low complexity" evidence="1">
    <location>
        <begin position="17"/>
        <end position="34"/>
    </location>
</feature>
<feature type="region of interest" description="Disordered" evidence="1">
    <location>
        <begin position="301"/>
        <end position="360"/>
    </location>
</feature>
<organism evidence="2 3">
    <name type="scientific">Canis lupus familiaris</name>
    <name type="common">Dog</name>
    <name type="synonym">Canis familiaris</name>
    <dbReference type="NCBI Taxonomy" id="9615"/>
    <lineage>
        <taxon>Eukaryota</taxon>
        <taxon>Metazoa</taxon>
        <taxon>Chordata</taxon>
        <taxon>Craniata</taxon>
        <taxon>Vertebrata</taxon>
        <taxon>Euteleostomi</taxon>
        <taxon>Mammalia</taxon>
        <taxon>Eutheria</taxon>
        <taxon>Laurasiatheria</taxon>
        <taxon>Carnivora</taxon>
        <taxon>Caniformia</taxon>
        <taxon>Canidae</taxon>
        <taxon>Canis</taxon>
    </lineage>
</organism>
<proteinExistence type="predicted"/>
<evidence type="ECO:0000256" key="1">
    <source>
        <dbReference type="SAM" id="MobiDB-lite"/>
    </source>
</evidence>